<keyword evidence="1" id="KW-0812">Transmembrane</keyword>
<dbReference type="EMBL" id="CP012288">
    <property type="protein sequence ID" value="AMV67634.1"/>
    <property type="molecule type" value="Genomic_DNA"/>
</dbReference>
<dbReference type="Proteomes" id="UP000076244">
    <property type="component" value="Chromosome"/>
</dbReference>
<reference evidence="2 3" key="1">
    <citation type="journal article" date="2016" name="PLoS ONE">
        <title>The Identification of Novel Diagnostic Marker Genes for the Detection of Beer Spoiling Pediococcus damnosus Strains Using the BlAst Diagnostic Gene findEr.</title>
        <authorList>
            <person name="Behr J."/>
            <person name="Geissler A.J."/>
            <person name="Schmid J."/>
            <person name="Zehe A."/>
            <person name="Vogel R.F."/>
        </authorList>
    </citation>
    <scope>NUCLEOTIDE SEQUENCE [LARGE SCALE GENOMIC DNA]</scope>
    <source>
        <strain evidence="2 3">TMW 2.1535</strain>
    </source>
</reference>
<sequence length="59" mass="6425">MTIMKIIRLNFNFQTILLSVGILLVVAGLWLLFGYQIGLIALGVAFIAVALVIDYEKGG</sequence>
<gene>
    <name evidence="2" type="ORF">ADU72_1709</name>
</gene>
<dbReference type="RefSeq" id="WP_062916713.1">
    <property type="nucleotide sequence ID" value="NZ_CP012288.1"/>
</dbReference>
<keyword evidence="3" id="KW-1185">Reference proteome</keyword>
<evidence type="ECO:0000256" key="1">
    <source>
        <dbReference type="SAM" id="Phobius"/>
    </source>
</evidence>
<keyword evidence="1" id="KW-1133">Transmembrane helix</keyword>
<organism evidence="2 3">
    <name type="scientific">Pediococcus damnosus</name>
    <dbReference type="NCBI Taxonomy" id="51663"/>
    <lineage>
        <taxon>Bacteria</taxon>
        <taxon>Bacillati</taxon>
        <taxon>Bacillota</taxon>
        <taxon>Bacilli</taxon>
        <taxon>Lactobacillales</taxon>
        <taxon>Lactobacillaceae</taxon>
        <taxon>Pediococcus</taxon>
    </lineage>
</organism>
<evidence type="ECO:0000313" key="3">
    <source>
        <dbReference type="Proteomes" id="UP000076244"/>
    </source>
</evidence>
<evidence type="ECO:0000313" key="2">
    <source>
        <dbReference type="EMBL" id="AMV67634.1"/>
    </source>
</evidence>
<protein>
    <recommendedName>
        <fullName evidence="4">Phage protein</fullName>
    </recommendedName>
</protein>
<accession>A0ABN4NBA0</accession>
<feature type="transmembrane region" description="Helical" evidence="1">
    <location>
        <begin position="12"/>
        <end position="31"/>
    </location>
</feature>
<evidence type="ECO:0008006" key="4">
    <source>
        <dbReference type="Google" id="ProtNLM"/>
    </source>
</evidence>
<name>A0ABN4NBA0_9LACO</name>
<proteinExistence type="predicted"/>
<keyword evidence="1" id="KW-0472">Membrane</keyword>
<feature type="transmembrane region" description="Helical" evidence="1">
    <location>
        <begin position="37"/>
        <end position="55"/>
    </location>
</feature>